<proteinExistence type="predicted"/>
<dbReference type="EMBL" id="JMIY01000008">
    <property type="protein sequence ID" value="KCZ70488.1"/>
    <property type="molecule type" value="Genomic_DNA"/>
</dbReference>
<sequence length="90" mass="10046">MPKIRVRLFANLREYTGTKELELEGNTIKEILEILCKRFPGLRNMLFNGNSLQPYINVFLNGRDIIESGGLGTPVHSDDEIAIFPPVSGG</sequence>
<dbReference type="CDD" id="cd17040">
    <property type="entry name" value="Ubl_MoaD_like"/>
    <property type="match status" value="1"/>
</dbReference>
<dbReference type="InterPro" id="IPR052045">
    <property type="entry name" value="Sulfur_Carrier/Prot_Modifier"/>
</dbReference>
<dbReference type="RefSeq" id="WP_048094015.1">
    <property type="nucleotide sequence ID" value="NZ_JMIY01000008.1"/>
</dbReference>
<dbReference type="Pfam" id="PF02597">
    <property type="entry name" value="ThiS"/>
    <property type="match status" value="1"/>
</dbReference>
<protein>
    <submittedName>
        <fullName evidence="1">MoaD family protein</fullName>
    </submittedName>
</protein>
<dbReference type="InterPro" id="IPR016155">
    <property type="entry name" value="Mopterin_synth/thiamin_S_b"/>
</dbReference>
<keyword evidence="2" id="KW-1185">Reference proteome</keyword>
<name>A0A062V1J4_9EURY</name>
<gene>
    <name evidence="1" type="ORF">ANME2D_03403</name>
</gene>
<dbReference type="NCBIfam" id="NF041918">
    <property type="entry name" value="SAMP1"/>
    <property type="match status" value="1"/>
</dbReference>
<dbReference type="InterPro" id="IPR010038">
    <property type="entry name" value="MoaD_arc-typ"/>
</dbReference>
<evidence type="ECO:0000313" key="2">
    <source>
        <dbReference type="Proteomes" id="UP000027153"/>
    </source>
</evidence>
<dbReference type="InterPro" id="IPR054834">
    <property type="entry name" value="SAMP1_3"/>
</dbReference>
<dbReference type="SUPFAM" id="SSF54285">
    <property type="entry name" value="MoaD/ThiS"/>
    <property type="match status" value="1"/>
</dbReference>
<dbReference type="OrthoDB" id="98357at2157"/>
<dbReference type="InterPro" id="IPR012675">
    <property type="entry name" value="Beta-grasp_dom_sf"/>
</dbReference>
<dbReference type="NCBIfam" id="TIGR01687">
    <property type="entry name" value="moaD_arch"/>
    <property type="match status" value="1"/>
</dbReference>
<dbReference type="InterPro" id="IPR003749">
    <property type="entry name" value="ThiS/MoaD-like"/>
</dbReference>
<comment type="caution">
    <text evidence="1">The sequence shown here is derived from an EMBL/GenBank/DDBJ whole genome shotgun (WGS) entry which is preliminary data.</text>
</comment>
<organism evidence="1 2">
    <name type="scientific">Candidatus Methanoperedens nitratireducens</name>
    <dbReference type="NCBI Taxonomy" id="1392998"/>
    <lineage>
        <taxon>Archaea</taxon>
        <taxon>Methanobacteriati</taxon>
        <taxon>Methanobacteriota</taxon>
        <taxon>Stenosarchaea group</taxon>
        <taxon>Methanomicrobia</taxon>
        <taxon>Methanosarcinales</taxon>
        <taxon>ANME-2 cluster</taxon>
        <taxon>Candidatus Methanoperedentaceae</taxon>
        <taxon>Candidatus Methanoperedens</taxon>
    </lineage>
</organism>
<dbReference type="Proteomes" id="UP000027153">
    <property type="component" value="Unassembled WGS sequence"/>
</dbReference>
<accession>A0A062V1J4</accession>
<evidence type="ECO:0000313" key="1">
    <source>
        <dbReference type="EMBL" id="KCZ70488.1"/>
    </source>
</evidence>
<dbReference type="Gene3D" id="3.10.20.30">
    <property type="match status" value="1"/>
</dbReference>
<reference evidence="1 2" key="1">
    <citation type="journal article" date="2013" name="Nature">
        <title>Anaerobic oxidation of methane coupled to nitrate reduction in a novel archaeal lineage.</title>
        <authorList>
            <person name="Haroon M.F."/>
            <person name="Hu S."/>
            <person name="Shi Y."/>
            <person name="Imelfort M."/>
            <person name="Keller J."/>
            <person name="Hugenholtz P."/>
            <person name="Yuan Z."/>
            <person name="Tyson G.W."/>
        </authorList>
    </citation>
    <scope>NUCLEOTIDE SEQUENCE [LARGE SCALE GENOMIC DNA]</scope>
    <source>
        <strain evidence="1 2">ANME-2d</strain>
    </source>
</reference>
<dbReference type="PANTHER" id="PTHR38031:SF1">
    <property type="entry name" value="SULFUR CARRIER PROTEIN CYSO"/>
    <property type="match status" value="1"/>
</dbReference>
<dbReference type="PANTHER" id="PTHR38031">
    <property type="entry name" value="SULFUR CARRIER PROTEIN SLR0821-RELATED"/>
    <property type="match status" value="1"/>
</dbReference>
<dbReference type="AlphaFoldDB" id="A0A062V1J4"/>